<dbReference type="FunFam" id="2.130.10.10:FF:000306">
    <property type="entry name" value="3-carboxymuconate cyclase"/>
    <property type="match status" value="1"/>
</dbReference>
<comment type="similarity">
    <text evidence="1">Belongs to the cycloisomerase 2 family.</text>
</comment>
<gene>
    <name evidence="2" type="ORF">AMD01_17270</name>
</gene>
<dbReference type="InterPro" id="IPR050282">
    <property type="entry name" value="Cycloisomerase_2"/>
</dbReference>
<dbReference type="InterPro" id="IPR011048">
    <property type="entry name" value="Haem_d1_sf"/>
</dbReference>
<dbReference type="STRING" id="284581.AMD01_17270"/>
<name>A0A0M0KVP2_9BACI</name>
<reference evidence="3" key="1">
    <citation type="submission" date="2015-08" db="EMBL/GenBank/DDBJ databases">
        <title>Fjat-14210 dsm16467.</title>
        <authorList>
            <person name="Liu B."/>
            <person name="Wang J."/>
            <person name="Zhu Y."/>
            <person name="Liu G."/>
            <person name="Chen Q."/>
            <person name="Chen Z."/>
            <person name="Lan J."/>
            <person name="Che J."/>
            <person name="Ge C."/>
            <person name="Shi H."/>
            <person name="Pan Z."/>
            <person name="Liu X."/>
        </authorList>
    </citation>
    <scope>NUCLEOTIDE SEQUENCE [LARGE SCALE GENOMIC DNA]</scope>
    <source>
        <strain evidence="3">DSM 16467</strain>
    </source>
</reference>
<dbReference type="EMBL" id="LILC01000023">
    <property type="protein sequence ID" value="KOO42891.1"/>
    <property type="molecule type" value="Genomic_DNA"/>
</dbReference>
<evidence type="ECO:0000313" key="2">
    <source>
        <dbReference type="EMBL" id="KOO42891.1"/>
    </source>
</evidence>
<dbReference type="PANTHER" id="PTHR30344:SF1">
    <property type="entry name" value="6-PHOSPHOGLUCONOLACTONASE"/>
    <property type="match status" value="1"/>
</dbReference>
<organism evidence="2 3">
    <name type="scientific">Priestia koreensis</name>
    <dbReference type="NCBI Taxonomy" id="284581"/>
    <lineage>
        <taxon>Bacteria</taxon>
        <taxon>Bacillati</taxon>
        <taxon>Bacillota</taxon>
        <taxon>Bacilli</taxon>
        <taxon>Bacillales</taxon>
        <taxon>Bacillaceae</taxon>
        <taxon>Priestia</taxon>
    </lineage>
</organism>
<dbReference type="OrthoDB" id="9790815at2"/>
<dbReference type="GO" id="GO:0017057">
    <property type="term" value="F:6-phosphogluconolactonase activity"/>
    <property type="evidence" value="ECO:0007669"/>
    <property type="project" value="TreeGrafter"/>
</dbReference>
<dbReference type="PANTHER" id="PTHR30344">
    <property type="entry name" value="6-PHOSPHOGLUCONOLACTONASE-RELATED"/>
    <property type="match status" value="1"/>
</dbReference>
<comment type="caution">
    <text evidence="2">The sequence shown here is derived from an EMBL/GenBank/DDBJ whole genome shotgun (WGS) entry which is preliminary data.</text>
</comment>
<dbReference type="SUPFAM" id="SSF51004">
    <property type="entry name" value="C-terminal (heme d1) domain of cytochrome cd1-nitrite reductase"/>
    <property type="match status" value="1"/>
</dbReference>
<dbReference type="RefSeq" id="WP_053402691.1">
    <property type="nucleotide sequence ID" value="NZ_LILC01000023.1"/>
</dbReference>
<accession>A0A0M0KVP2</accession>
<proteinExistence type="inferred from homology"/>
<dbReference type="Gene3D" id="2.130.10.10">
    <property type="entry name" value="YVTN repeat-like/Quinoprotein amine dehydrogenase"/>
    <property type="match status" value="1"/>
</dbReference>
<sequence>MAKNTFIGYVGTYTRGDSEGIYTFSLDTAEKRLSQTALAAEIENPTYLAITKDNKSLYSVKKDGDLGGVASFEVNPETGNLSYLNHRLLEGPPPCHVSVDKKFATVLATNYHRGSVETFIVDQQDRSLEEAISVVRHEGSGLDPERQEKAHTHYAGFTPDQKFVVAVDLGIDKILTYKLNDGKLTQVHSLTVKAGSGPRHLVFHPNRKWAYVMTELSSEVIVLAYNEKNGSFEEIQYLSTLPEGFTENNQGSAIHISSDGRYLYAGNRGHNSIALFWINQASGQLDFVEHTSTEGNWPRDFVLDPSENFVVASNQESNNLVLFSRDAESGKLTLLQSVPVPEPVCVKFLHA</sequence>
<dbReference type="Proteomes" id="UP000037558">
    <property type="component" value="Unassembled WGS sequence"/>
</dbReference>
<dbReference type="GO" id="GO:0005829">
    <property type="term" value="C:cytosol"/>
    <property type="evidence" value="ECO:0007669"/>
    <property type="project" value="TreeGrafter"/>
</dbReference>
<dbReference type="InterPro" id="IPR019405">
    <property type="entry name" value="Lactonase_7-beta_prop"/>
</dbReference>
<evidence type="ECO:0000256" key="1">
    <source>
        <dbReference type="ARBA" id="ARBA00005564"/>
    </source>
</evidence>
<dbReference type="PATRIC" id="fig|284581.3.peg.2961"/>
<evidence type="ECO:0000313" key="3">
    <source>
        <dbReference type="Proteomes" id="UP000037558"/>
    </source>
</evidence>
<protein>
    <submittedName>
        <fullName evidence="2">6-phosphogluconolactonase</fullName>
    </submittedName>
</protein>
<dbReference type="InterPro" id="IPR015943">
    <property type="entry name" value="WD40/YVTN_repeat-like_dom_sf"/>
</dbReference>
<dbReference type="Pfam" id="PF10282">
    <property type="entry name" value="Lactonase"/>
    <property type="match status" value="1"/>
</dbReference>
<dbReference type="AlphaFoldDB" id="A0A0M0KVP2"/>
<keyword evidence="3" id="KW-1185">Reference proteome</keyword>